<protein>
    <submittedName>
        <fullName evidence="2">DUF2530 domain-containing protein</fullName>
    </submittedName>
</protein>
<feature type="transmembrane region" description="Helical" evidence="1">
    <location>
        <begin position="45"/>
        <end position="66"/>
    </location>
</feature>
<comment type="caution">
    <text evidence="2">The sequence shown here is derived from an EMBL/GenBank/DDBJ whole genome shotgun (WGS) entry which is preliminary data.</text>
</comment>
<evidence type="ECO:0000313" key="3">
    <source>
        <dbReference type="Proteomes" id="UP001500325"/>
    </source>
</evidence>
<gene>
    <name evidence="2" type="ORF">GCM10023215_36030</name>
</gene>
<proteinExistence type="predicted"/>
<reference evidence="3" key="1">
    <citation type="journal article" date="2019" name="Int. J. Syst. Evol. Microbiol.">
        <title>The Global Catalogue of Microorganisms (GCM) 10K type strain sequencing project: providing services to taxonomists for standard genome sequencing and annotation.</title>
        <authorList>
            <consortium name="The Broad Institute Genomics Platform"/>
            <consortium name="The Broad Institute Genome Sequencing Center for Infectious Disease"/>
            <person name="Wu L."/>
            <person name="Ma J."/>
        </authorList>
    </citation>
    <scope>NUCLEOTIDE SEQUENCE [LARGE SCALE GENOMIC DNA]</scope>
    <source>
        <strain evidence="3">JCM 18055</strain>
    </source>
</reference>
<keyword evidence="1" id="KW-0812">Transmembrane</keyword>
<dbReference type="InterPro" id="IPR019681">
    <property type="entry name" value="DUF2530"/>
</dbReference>
<accession>A0ABP8WW85</accession>
<dbReference type="Pfam" id="PF10745">
    <property type="entry name" value="DUF2530"/>
    <property type="match status" value="1"/>
</dbReference>
<keyword evidence="1" id="KW-1133">Transmembrane helix</keyword>
<feature type="transmembrane region" description="Helical" evidence="1">
    <location>
        <begin position="16"/>
        <end position="39"/>
    </location>
</feature>
<evidence type="ECO:0000313" key="2">
    <source>
        <dbReference type="EMBL" id="GAA4695114.1"/>
    </source>
</evidence>
<keyword evidence="3" id="KW-1185">Reference proteome</keyword>
<dbReference type="EMBL" id="BAABIC010000011">
    <property type="protein sequence ID" value="GAA4695114.1"/>
    <property type="molecule type" value="Genomic_DNA"/>
</dbReference>
<organism evidence="2 3">
    <name type="scientific">Pseudonocardia yuanmonensis</name>
    <dbReference type="NCBI Taxonomy" id="1095914"/>
    <lineage>
        <taxon>Bacteria</taxon>
        <taxon>Bacillati</taxon>
        <taxon>Actinomycetota</taxon>
        <taxon>Actinomycetes</taxon>
        <taxon>Pseudonocardiales</taxon>
        <taxon>Pseudonocardiaceae</taxon>
        <taxon>Pseudonocardia</taxon>
    </lineage>
</organism>
<name>A0ABP8WW85_9PSEU</name>
<keyword evidence="1" id="KW-0472">Membrane</keyword>
<sequence length="84" mass="8947">MVDPPPLPRSTTDVTLVAGIGTLLWLCGAIGLFVAHVVADRPLDIWFTTCVTGTVLGAIGFGIFRWQRAAARRGSRLAQRGLDG</sequence>
<dbReference type="Proteomes" id="UP001500325">
    <property type="component" value="Unassembled WGS sequence"/>
</dbReference>
<evidence type="ECO:0000256" key="1">
    <source>
        <dbReference type="SAM" id="Phobius"/>
    </source>
</evidence>
<dbReference type="RefSeq" id="WP_345381726.1">
    <property type="nucleotide sequence ID" value="NZ_BAABIC010000011.1"/>
</dbReference>